<accession>A0A6A5UEK6</accession>
<proteinExistence type="predicted"/>
<dbReference type="Proteomes" id="UP000800035">
    <property type="component" value="Unassembled WGS sequence"/>
</dbReference>
<dbReference type="EMBL" id="ML976978">
    <property type="protein sequence ID" value="KAF1962750.1"/>
    <property type="molecule type" value="Genomic_DNA"/>
</dbReference>
<organism evidence="1 2">
    <name type="scientific">Byssothecium circinans</name>
    <dbReference type="NCBI Taxonomy" id="147558"/>
    <lineage>
        <taxon>Eukaryota</taxon>
        <taxon>Fungi</taxon>
        <taxon>Dikarya</taxon>
        <taxon>Ascomycota</taxon>
        <taxon>Pezizomycotina</taxon>
        <taxon>Dothideomycetes</taxon>
        <taxon>Pleosporomycetidae</taxon>
        <taxon>Pleosporales</taxon>
        <taxon>Massarineae</taxon>
        <taxon>Massarinaceae</taxon>
        <taxon>Byssothecium</taxon>
    </lineage>
</organism>
<protein>
    <submittedName>
        <fullName evidence="1">Uncharacterized protein</fullName>
    </submittedName>
</protein>
<keyword evidence="2" id="KW-1185">Reference proteome</keyword>
<sequence>MPNPKTPHTTRNTMQHAEILSDLKSLGICDPSAALALVSARPRRDPTTNTSHEIRGAEDDVDLKRAKDLVELHYEVKERHKRRELASGLEEARRAVEGLGGRG</sequence>
<dbReference type="AlphaFoldDB" id="A0A6A5UEK6"/>
<dbReference type="OrthoDB" id="5394455at2759"/>
<evidence type="ECO:0000313" key="2">
    <source>
        <dbReference type="Proteomes" id="UP000800035"/>
    </source>
</evidence>
<gene>
    <name evidence="1" type="ORF">CC80DRAFT_399239</name>
</gene>
<reference evidence="1" key="1">
    <citation type="journal article" date="2020" name="Stud. Mycol.">
        <title>101 Dothideomycetes genomes: a test case for predicting lifestyles and emergence of pathogens.</title>
        <authorList>
            <person name="Haridas S."/>
            <person name="Albert R."/>
            <person name="Binder M."/>
            <person name="Bloem J."/>
            <person name="Labutti K."/>
            <person name="Salamov A."/>
            <person name="Andreopoulos B."/>
            <person name="Baker S."/>
            <person name="Barry K."/>
            <person name="Bills G."/>
            <person name="Bluhm B."/>
            <person name="Cannon C."/>
            <person name="Castanera R."/>
            <person name="Culley D."/>
            <person name="Daum C."/>
            <person name="Ezra D."/>
            <person name="Gonzalez J."/>
            <person name="Henrissat B."/>
            <person name="Kuo A."/>
            <person name="Liang C."/>
            <person name="Lipzen A."/>
            <person name="Lutzoni F."/>
            <person name="Magnuson J."/>
            <person name="Mondo S."/>
            <person name="Nolan M."/>
            <person name="Ohm R."/>
            <person name="Pangilinan J."/>
            <person name="Park H.-J."/>
            <person name="Ramirez L."/>
            <person name="Alfaro M."/>
            <person name="Sun H."/>
            <person name="Tritt A."/>
            <person name="Yoshinaga Y."/>
            <person name="Zwiers L.-H."/>
            <person name="Turgeon B."/>
            <person name="Goodwin S."/>
            <person name="Spatafora J."/>
            <person name="Crous P."/>
            <person name="Grigoriev I."/>
        </authorList>
    </citation>
    <scope>NUCLEOTIDE SEQUENCE</scope>
    <source>
        <strain evidence="1">CBS 675.92</strain>
    </source>
</reference>
<name>A0A6A5UEK6_9PLEO</name>
<evidence type="ECO:0000313" key="1">
    <source>
        <dbReference type="EMBL" id="KAF1962750.1"/>
    </source>
</evidence>